<evidence type="ECO:0000259" key="1">
    <source>
        <dbReference type="Pfam" id="PF07993"/>
    </source>
</evidence>
<dbReference type="RefSeq" id="WP_064010213.1">
    <property type="nucleotide sequence ID" value="NZ_LUUG01000109.1"/>
</dbReference>
<dbReference type="Gene3D" id="3.40.50.720">
    <property type="entry name" value="NAD(P)-binding Rossmann-like Domain"/>
    <property type="match status" value="1"/>
</dbReference>
<feature type="domain" description="Thioester reductase (TE)" evidence="1">
    <location>
        <begin position="7"/>
        <end position="251"/>
    </location>
</feature>
<evidence type="ECO:0000313" key="3">
    <source>
        <dbReference type="Proteomes" id="UP000078090"/>
    </source>
</evidence>
<reference evidence="2 3" key="1">
    <citation type="submission" date="2016-03" db="EMBL/GenBank/DDBJ databases">
        <authorList>
            <person name="Ploux O."/>
        </authorList>
    </citation>
    <scope>NUCLEOTIDE SEQUENCE [LARGE SCALE GENOMIC DNA]</scope>
    <source>
        <strain evidence="2 3">R-45363</strain>
    </source>
</reference>
<dbReference type="OrthoDB" id="9810734at2"/>
<dbReference type="EMBL" id="LUUG01000109">
    <property type="protein sequence ID" value="OAH98344.1"/>
    <property type="molecule type" value="Genomic_DNA"/>
</dbReference>
<dbReference type="GO" id="GO:0005737">
    <property type="term" value="C:cytoplasm"/>
    <property type="evidence" value="ECO:0007669"/>
    <property type="project" value="TreeGrafter"/>
</dbReference>
<protein>
    <recommendedName>
        <fullName evidence="1">Thioester reductase (TE) domain-containing protein</fullName>
    </recommendedName>
</protein>
<dbReference type="PANTHER" id="PTHR48079">
    <property type="entry name" value="PROTEIN YEEZ"/>
    <property type="match status" value="1"/>
</dbReference>
<comment type="caution">
    <text evidence="2">The sequence shown here is derived from an EMBL/GenBank/DDBJ whole genome shotgun (WGS) entry which is preliminary data.</text>
</comment>
<dbReference type="InterPro" id="IPR036291">
    <property type="entry name" value="NAD(P)-bd_dom_sf"/>
</dbReference>
<dbReference type="PANTHER" id="PTHR48079:SF6">
    <property type="entry name" value="NAD(P)-BINDING DOMAIN-CONTAINING PROTEIN-RELATED"/>
    <property type="match status" value="1"/>
</dbReference>
<dbReference type="InterPro" id="IPR051783">
    <property type="entry name" value="NAD(P)-dependent_oxidoreduct"/>
</dbReference>
<accession>A0A177LZ83</accession>
<dbReference type="SUPFAM" id="SSF51735">
    <property type="entry name" value="NAD(P)-binding Rossmann-fold domains"/>
    <property type="match status" value="1"/>
</dbReference>
<dbReference type="Pfam" id="PF07993">
    <property type="entry name" value="NAD_binding_4"/>
    <property type="match status" value="1"/>
</dbReference>
<evidence type="ECO:0000313" key="2">
    <source>
        <dbReference type="EMBL" id="OAH98344.1"/>
    </source>
</evidence>
<sequence>MAYRYFVTGATGAIGSALLPLLLEEPDSRVWALMRADSKEHLTKRLEELIAFWELGPAQAQDARTRIMALRGDTDQTRFALPDDVYSEITRQCTHIIHCAGVVKMNLPLETARRHALGAAENIVEMARACQTSGVLRKIEFVSTVGVGGKMSGLVPETWITQPREFHNTYEQSKAEAEDYLREQIELHQLPVTVHRPSMVVGDSKTGKIIHYQIFYHICEFLAGRRTFGFLPNLGEVKLDTVAVDYVAAAIKYSSERQDSAGKIFHLCAGPDAIKLTELQKLVRQTFKEGGIKTPMIIHLPIAAFNRLIDLIVPLLSEKMSRIAKTFPFFLDYLSDKQIFDNSLTQQYLSRSPDFSNNQLDVAIKKYLQKI</sequence>
<organism evidence="2 3">
    <name type="scientific">Methylomonas methanica</name>
    <dbReference type="NCBI Taxonomy" id="421"/>
    <lineage>
        <taxon>Bacteria</taxon>
        <taxon>Pseudomonadati</taxon>
        <taxon>Pseudomonadota</taxon>
        <taxon>Gammaproteobacteria</taxon>
        <taxon>Methylococcales</taxon>
        <taxon>Methylococcaceae</taxon>
        <taxon>Methylomonas</taxon>
    </lineage>
</organism>
<gene>
    <name evidence="2" type="ORF">A1332_20335</name>
</gene>
<dbReference type="Proteomes" id="UP000078090">
    <property type="component" value="Unassembled WGS sequence"/>
</dbReference>
<proteinExistence type="predicted"/>
<dbReference type="AlphaFoldDB" id="A0A177LZ83"/>
<dbReference type="InterPro" id="IPR013120">
    <property type="entry name" value="FAR_NAD-bd"/>
</dbReference>
<dbReference type="GO" id="GO:0004029">
    <property type="term" value="F:aldehyde dehydrogenase (NAD+) activity"/>
    <property type="evidence" value="ECO:0007669"/>
    <property type="project" value="TreeGrafter"/>
</dbReference>
<name>A0A177LZ83_METMH</name>